<comment type="similarity">
    <text evidence="2">Belongs to the DAN family.</text>
</comment>
<keyword evidence="5" id="KW-0732">Signal</keyword>
<evidence type="ECO:0000256" key="3">
    <source>
        <dbReference type="ARBA" id="ARBA00015324"/>
    </source>
</evidence>
<dbReference type="InterPro" id="IPR029034">
    <property type="entry name" value="Cystine-knot_cytokine"/>
</dbReference>
<evidence type="ECO:0000259" key="10">
    <source>
        <dbReference type="SMART" id="SM00041"/>
    </source>
</evidence>
<feature type="domain" description="CTCK" evidence="10">
    <location>
        <begin position="285"/>
        <end position="372"/>
    </location>
</feature>
<keyword evidence="6" id="KW-1015">Disulfide bond</keyword>
<comment type="subcellular location">
    <subcellularLocation>
        <location evidence="1">Secreted</location>
    </subcellularLocation>
</comment>
<dbReference type="GO" id="GO:0009887">
    <property type="term" value="P:animal organ morphogenesis"/>
    <property type="evidence" value="ECO:0007669"/>
    <property type="project" value="TreeGrafter"/>
</dbReference>
<reference evidence="11" key="3">
    <citation type="submission" date="2025-09" db="UniProtKB">
        <authorList>
            <consortium name="Ensembl"/>
        </authorList>
    </citation>
    <scope>IDENTIFICATION</scope>
</reference>
<feature type="compositionally biased region" description="Low complexity" evidence="9">
    <location>
        <begin position="86"/>
        <end position="101"/>
    </location>
</feature>
<feature type="compositionally biased region" description="Basic residues" evidence="9">
    <location>
        <begin position="221"/>
        <end position="230"/>
    </location>
</feature>
<dbReference type="GO" id="GO:0005615">
    <property type="term" value="C:extracellular space"/>
    <property type="evidence" value="ECO:0007669"/>
    <property type="project" value="TreeGrafter"/>
</dbReference>
<dbReference type="GO" id="GO:0048018">
    <property type="term" value="F:receptor ligand activity"/>
    <property type="evidence" value="ECO:0007669"/>
    <property type="project" value="TreeGrafter"/>
</dbReference>
<dbReference type="AlphaFoldDB" id="A0A9L0JZ52"/>
<evidence type="ECO:0000256" key="8">
    <source>
        <dbReference type="ARBA" id="ARBA00083927"/>
    </source>
</evidence>
<sequence>MPGSGWVGRTAGLRREHQSPGVETGAPHPRSKTAMPSSRKKEHLHLCHPEVWQGLTAQSRKKLGGEKSERRERRRRALWDERGRQALRPAPRAARQHPAAPSVRAEARPRLAGGRAVSRAGAPRAAEVPLLRARRERPCAPARPFFCASLPPLPPPSLPIWSGDTPDVGAARLAAPPHRAPARGRRRRAAQPSRASRGAAASPARRLPELPGAPGLPRGPRQLRRHRRAPRSPPPPPPPRARALKATGTMLWVLVGAVLPAMLLAAPPPINKLALFPDKSAWCEAKNITQIVGHSGCEAKSIQNRACLGQCFSYSVPNTFPQSTESLVHCDSCMPAQSMWEIVTLECPGHEEVPRVDKLVEKILHCSCQACGKEPSHEGLSVYVQGEDAPGPPPGAHPHPHPHPHPGGQTPEPEDPPGAPHAEEEGAED</sequence>
<feature type="compositionally biased region" description="Basic residues" evidence="9">
    <location>
        <begin position="180"/>
        <end position="189"/>
    </location>
</feature>
<dbReference type="Gene3D" id="2.10.90.10">
    <property type="entry name" value="Cystine-knot cytokines"/>
    <property type="match status" value="1"/>
</dbReference>
<comment type="function">
    <text evidence="7">Possible candidate as a tumor suppressor gene of neuroblastoma. May play an important role in preventing cells from entering the final stage (G1/S) of the transformation process.</text>
</comment>
<reference evidence="11" key="2">
    <citation type="submission" date="2025-08" db="UniProtKB">
        <authorList>
            <consortium name="Ensembl"/>
        </authorList>
    </citation>
    <scope>IDENTIFICATION</scope>
</reference>
<dbReference type="Pfam" id="PF03045">
    <property type="entry name" value="DAN"/>
    <property type="match status" value="1"/>
</dbReference>
<dbReference type="Ensembl" id="ENSEAST00005069932.1">
    <property type="protein sequence ID" value="ENSEASP00005058546.1"/>
    <property type="gene ID" value="ENSEASG00005025980.1"/>
</dbReference>
<dbReference type="GO" id="GO:0038098">
    <property type="term" value="P:sequestering of BMP from receptor via BMP binding"/>
    <property type="evidence" value="ECO:0007669"/>
    <property type="project" value="TreeGrafter"/>
</dbReference>
<protein>
    <recommendedName>
        <fullName evidence="3">Neuroblastoma suppressor of tumorigenicity 1</fullName>
    </recommendedName>
    <alternativeName>
        <fullName evidence="8">Zinc finger protein DAN</fullName>
    </alternativeName>
</protein>
<feature type="compositionally biased region" description="Pro residues" evidence="9">
    <location>
        <begin position="231"/>
        <end position="240"/>
    </location>
</feature>
<feature type="region of interest" description="Disordered" evidence="9">
    <location>
        <begin position="383"/>
        <end position="429"/>
    </location>
</feature>
<evidence type="ECO:0000313" key="11">
    <source>
        <dbReference type="Ensembl" id="ENSEASP00005058546.1"/>
    </source>
</evidence>
<keyword evidence="4" id="KW-0964">Secreted</keyword>
<evidence type="ECO:0000313" key="12">
    <source>
        <dbReference type="Proteomes" id="UP000694387"/>
    </source>
</evidence>
<dbReference type="PANTHER" id="PTHR15283">
    <property type="entry name" value="GREMLIN 1"/>
    <property type="match status" value="1"/>
</dbReference>
<dbReference type="FunFam" id="2.10.90.10:FF:000016">
    <property type="entry name" value="Neuroblastoma suppressor of tumorigenicity 1"/>
    <property type="match status" value="1"/>
</dbReference>
<gene>
    <name evidence="11" type="primary">LOC106839795</name>
</gene>
<dbReference type="GeneTree" id="ENSGT00940000154209"/>
<organism evidence="11 12">
    <name type="scientific">Equus asinus</name>
    <name type="common">Donkey</name>
    <name type="synonym">Equus africanus asinus</name>
    <dbReference type="NCBI Taxonomy" id="9793"/>
    <lineage>
        <taxon>Eukaryota</taxon>
        <taxon>Metazoa</taxon>
        <taxon>Chordata</taxon>
        <taxon>Craniata</taxon>
        <taxon>Vertebrata</taxon>
        <taxon>Euteleostomi</taxon>
        <taxon>Mammalia</taxon>
        <taxon>Eutheria</taxon>
        <taxon>Laurasiatheria</taxon>
        <taxon>Perissodactyla</taxon>
        <taxon>Equidae</taxon>
        <taxon>Equus</taxon>
    </lineage>
</organism>
<evidence type="ECO:0000256" key="5">
    <source>
        <dbReference type="ARBA" id="ARBA00022729"/>
    </source>
</evidence>
<evidence type="ECO:0000256" key="2">
    <source>
        <dbReference type="ARBA" id="ARBA00007872"/>
    </source>
</evidence>
<name>A0A9L0JZ52_EQUAS</name>
<evidence type="ECO:0000256" key="9">
    <source>
        <dbReference type="SAM" id="MobiDB-lite"/>
    </source>
</evidence>
<feature type="compositionally biased region" description="Low complexity" evidence="9">
    <location>
        <begin position="190"/>
        <end position="220"/>
    </location>
</feature>
<dbReference type="InterPro" id="IPR004133">
    <property type="entry name" value="DAN_dom"/>
</dbReference>
<dbReference type="Proteomes" id="UP000694387">
    <property type="component" value="Chromosome 5"/>
</dbReference>
<dbReference type="PANTHER" id="PTHR15283:SF5">
    <property type="entry name" value="NEUROBLASTOMA SUPPRESSOR OF TUMORIGENICITY 1"/>
    <property type="match status" value="1"/>
</dbReference>
<dbReference type="InterPro" id="IPR006207">
    <property type="entry name" value="Cys_knot_C"/>
</dbReference>
<accession>A0A9L0JZ52</accession>
<dbReference type="GO" id="GO:0036122">
    <property type="term" value="F:BMP binding"/>
    <property type="evidence" value="ECO:0007669"/>
    <property type="project" value="TreeGrafter"/>
</dbReference>
<reference evidence="11 12" key="1">
    <citation type="journal article" date="2020" name="Nat. Commun.">
        <title>Donkey genomes provide new insights into domestication and selection for coat color.</title>
        <authorList>
            <person name="Wang"/>
            <person name="C."/>
            <person name="Li"/>
            <person name="H."/>
            <person name="Guo"/>
            <person name="Y."/>
            <person name="Huang"/>
            <person name="J."/>
            <person name="Sun"/>
            <person name="Y."/>
            <person name="Min"/>
            <person name="J."/>
            <person name="Wang"/>
            <person name="J."/>
            <person name="Fang"/>
            <person name="X."/>
            <person name="Zhao"/>
            <person name="Z."/>
            <person name="Wang"/>
            <person name="S."/>
            <person name="Zhang"/>
            <person name="Y."/>
            <person name="Liu"/>
            <person name="Q."/>
            <person name="Jiang"/>
            <person name="Q."/>
            <person name="Wang"/>
            <person name="X."/>
            <person name="Guo"/>
            <person name="Y."/>
            <person name="Yang"/>
            <person name="C."/>
            <person name="Wang"/>
            <person name="Y."/>
            <person name="Tian"/>
            <person name="F."/>
            <person name="Zhuang"/>
            <person name="G."/>
            <person name="Fan"/>
            <person name="Y."/>
            <person name="Gao"/>
            <person name="Q."/>
            <person name="Li"/>
            <person name="Y."/>
            <person name="Ju"/>
            <person name="Z."/>
            <person name="Li"/>
            <person name="J."/>
            <person name="Li"/>
            <person name="R."/>
            <person name="Hou"/>
            <person name="M."/>
            <person name="Yang"/>
            <person name="G."/>
            <person name="Liu"/>
            <person name="G."/>
            <person name="Liu"/>
            <person name="W."/>
            <person name="Guo"/>
            <person name="J."/>
            <person name="Pan"/>
            <person name="S."/>
            <person name="Fan"/>
            <person name="G."/>
            <person name="Zhang"/>
            <person name="W."/>
            <person name="Zhang"/>
            <person name="R."/>
            <person name="Yu"/>
            <person name="J."/>
            <person name="Zhang"/>
            <person name="X."/>
            <person name="Yin"/>
            <person name="Q."/>
            <person name="Ji"/>
            <person name="C."/>
            <person name="Jin"/>
            <person name="Y."/>
            <person name="Yue"/>
            <person name="G."/>
            <person name="Liu"/>
            <person name="M."/>
            <person name="Xu"/>
            <person name="J."/>
            <person name="Liu"/>
            <person name="S."/>
            <person name="Jordana"/>
            <person name="J."/>
            <person name="Noce"/>
            <person name="A."/>
            <person name="Amills"/>
            <person name="M."/>
            <person name="Wu"/>
            <person name="D.D."/>
            <person name="Li"/>
            <person name="S."/>
            <person name="Zhou"/>
            <person name="X. and Zhong"/>
            <person name="J."/>
        </authorList>
    </citation>
    <scope>NUCLEOTIDE SEQUENCE [LARGE SCALE GENOMIC DNA]</scope>
</reference>
<evidence type="ECO:0000256" key="4">
    <source>
        <dbReference type="ARBA" id="ARBA00022525"/>
    </source>
</evidence>
<feature type="compositionally biased region" description="Basic and acidic residues" evidence="9">
    <location>
        <begin position="63"/>
        <end position="84"/>
    </location>
</feature>
<feature type="region of interest" description="Disordered" evidence="9">
    <location>
        <begin position="158"/>
        <end position="243"/>
    </location>
</feature>
<proteinExistence type="inferred from homology"/>
<evidence type="ECO:0000256" key="7">
    <source>
        <dbReference type="ARBA" id="ARBA00056812"/>
    </source>
</evidence>
<dbReference type="SMART" id="SM00041">
    <property type="entry name" value="CT"/>
    <property type="match status" value="1"/>
</dbReference>
<keyword evidence="12" id="KW-1185">Reference proteome</keyword>
<feature type="region of interest" description="Disordered" evidence="9">
    <location>
        <begin position="1"/>
        <end position="124"/>
    </location>
</feature>
<evidence type="ECO:0000256" key="1">
    <source>
        <dbReference type="ARBA" id="ARBA00004613"/>
    </source>
</evidence>
<evidence type="ECO:0000256" key="6">
    <source>
        <dbReference type="ARBA" id="ARBA00023157"/>
    </source>
</evidence>